<protein>
    <submittedName>
        <fullName evidence="1">Uncharacterized protein</fullName>
    </submittedName>
</protein>
<evidence type="ECO:0000313" key="2">
    <source>
        <dbReference type="Proteomes" id="UP000516173"/>
    </source>
</evidence>
<proteinExistence type="predicted"/>
<dbReference type="RefSeq" id="WP_187685743.1">
    <property type="nucleotide sequence ID" value="NZ_AP023396.1"/>
</dbReference>
<dbReference type="GeneID" id="80351252"/>
<dbReference type="NCBIfam" id="NF046112">
    <property type="entry name" value="MSMEG_6209_Nter"/>
    <property type="match status" value="1"/>
</dbReference>
<reference evidence="1 2" key="1">
    <citation type="submission" date="2020-08" db="EMBL/GenBank/DDBJ databases">
        <title>Genome Sequencing of Nocardia wallacei strain FMUON74 and assembly.</title>
        <authorList>
            <person name="Toyokawa M."/>
            <person name="Uesaka K."/>
        </authorList>
    </citation>
    <scope>NUCLEOTIDE SEQUENCE [LARGE SCALE GENOMIC DNA]</scope>
    <source>
        <strain evidence="1 2">FMUON74</strain>
    </source>
</reference>
<dbReference type="EMBL" id="AP023396">
    <property type="protein sequence ID" value="BCK59099.1"/>
    <property type="molecule type" value="Genomic_DNA"/>
</dbReference>
<dbReference type="AlphaFoldDB" id="A0A7G1KYL2"/>
<dbReference type="Proteomes" id="UP000516173">
    <property type="component" value="Chromosome"/>
</dbReference>
<dbReference type="KEGG" id="nwl:NWFMUON74_68710"/>
<accession>A0A7G1KYL2</accession>
<sequence length="71" mass="8062">MQNDEAVQINTVIERLAAGHPEVPSATIAATVERFHERFSNSAVRNFTPILVERCAERELSGIPPRRLHRR</sequence>
<evidence type="ECO:0000313" key="1">
    <source>
        <dbReference type="EMBL" id="BCK59099.1"/>
    </source>
</evidence>
<organism evidence="1 2">
    <name type="scientific">Nocardia wallacei</name>
    <dbReference type="NCBI Taxonomy" id="480035"/>
    <lineage>
        <taxon>Bacteria</taxon>
        <taxon>Bacillati</taxon>
        <taxon>Actinomycetota</taxon>
        <taxon>Actinomycetes</taxon>
        <taxon>Mycobacteriales</taxon>
        <taxon>Nocardiaceae</taxon>
        <taxon>Nocardia</taxon>
    </lineage>
</organism>
<keyword evidence="2" id="KW-1185">Reference proteome</keyword>
<name>A0A7G1KYL2_9NOCA</name>
<dbReference type="Gene3D" id="1.10.8.1060">
    <property type="entry name" value="Corynebacterium glutamicum thioredoxin-dependent arsenate reductase, N-terminal domain"/>
    <property type="match status" value="1"/>
</dbReference>
<gene>
    <name evidence="1" type="ORF">NWFMUON74_68710</name>
</gene>